<evidence type="ECO:0000259" key="1">
    <source>
        <dbReference type="Pfam" id="PF02464"/>
    </source>
</evidence>
<dbReference type="Pfam" id="PF02464">
    <property type="entry name" value="CinA"/>
    <property type="match status" value="1"/>
</dbReference>
<sequence length="72" mass="7349">ERLGTTYGISTTGVAGPGGGTADKPVGLVHIAVAVTDGSVAHRELFVAGDRAAVRRRTVVAALHLLRATMAR</sequence>
<dbReference type="InterPro" id="IPR008136">
    <property type="entry name" value="CinA_C"/>
</dbReference>
<protein>
    <submittedName>
        <fullName evidence="2">Competence/damage-inducible protein A</fullName>
    </submittedName>
</protein>
<proteinExistence type="predicted"/>
<dbReference type="InterPro" id="IPR036653">
    <property type="entry name" value="CinA-like_C"/>
</dbReference>
<evidence type="ECO:0000313" key="3">
    <source>
        <dbReference type="Proteomes" id="UP000307087"/>
    </source>
</evidence>
<accession>A0A4S8N0C0</accession>
<feature type="domain" description="CinA C-terminal" evidence="1">
    <location>
        <begin position="2"/>
        <end position="69"/>
    </location>
</feature>
<organism evidence="2 3">
    <name type="scientific">Nocardioides caeni</name>
    <dbReference type="NCBI Taxonomy" id="574700"/>
    <lineage>
        <taxon>Bacteria</taxon>
        <taxon>Bacillati</taxon>
        <taxon>Actinomycetota</taxon>
        <taxon>Actinomycetes</taxon>
        <taxon>Propionibacteriales</taxon>
        <taxon>Nocardioidaceae</taxon>
        <taxon>Nocardioides</taxon>
    </lineage>
</organism>
<dbReference type="SUPFAM" id="SSF142433">
    <property type="entry name" value="CinA-like"/>
    <property type="match status" value="1"/>
</dbReference>
<dbReference type="RefSeq" id="WP_193556927.1">
    <property type="nucleotide sequence ID" value="NZ_STGW01000021.1"/>
</dbReference>
<feature type="non-terminal residue" evidence="2">
    <location>
        <position position="1"/>
    </location>
</feature>
<reference evidence="2 3" key="1">
    <citation type="journal article" date="2009" name="Int. J. Syst. Evol. Microbiol.">
        <title>Nocardioides caeni sp. nov., isolated from wastewater.</title>
        <authorList>
            <person name="Yoon J.H."/>
            <person name="Kang S.J."/>
            <person name="Park S."/>
            <person name="Kim W."/>
            <person name="Oh T.K."/>
        </authorList>
    </citation>
    <scope>NUCLEOTIDE SEQUENCE [LARGE SCALE GENOMIC DNA]</scope>
    <source>
        <strain evidence="2 3">DSM 23134</strain>
    </source>
</reference>
<gene>
    <name evidence="2" type="ORF">E9934_18405</name>
</gene>
<dbReference type="Gene3D" id="3.90.950.20">
    <property type="entry name" value="CinA-like"/>
    <property type="match status" value="1"/>
</dbReference>
<keyword evidence="3" id="KW-1185">Reference proteome</keyword>
<comment type="caution">
    <text evidence="2">The sequence shown here is derived from an EMBL/GenBank/DDBJ whole genome shotgun (WGS) entry which is preliminary data.</text>
</comment>
<dbReference type="Proteomes" id="UP000307087">
    <property type="component" value="Unassembled WGS sequence"/>
</dbReference>
<dbReference type="EMBL" id="STGW01000021">
    <property type="protein sequence ID" value="THV08932.1"/>
    <property type="molecule type" value="Genomic_DNA"/>
</dbReference>
<evidence type="ECO:0000313" key="2">
    <source>
        <dbReference type="EMBL" id="THV08932.1"/>
    </source>
</evidence>
<name>A0A4S8N0C0_9ACTN</name>
<dbReference type="AlphaFoldDB" id="A0A4S8N0C0"/>